<keyword evidence="1" id="KW-1133">Transmembrane helix</keyword>
<dbReference type="Pfam" id="PF20619">
    <property type="entry name" value="DUF6804"/>
    <property type="match status" value="1"/>
</dbReference>
<sequence length="115" mass="12917">MDDTRYGPNFQRNALAPGIIAALALVAAQLWLAGAWDEVLRYVIAILALIVAWFAIQARHWWWVPVFGAIAVIWNPVVPFEWSTPGQVAFWFWAHLVAAVLFVAAGFLIKTRAEE</sequence>
<name>A0AA87URL6_9MICO</name>
<reference evidence="2 3" key="1">
    <citation type="submission" date="2019-07" db="EMBL/GenBank/DDBJ databases">
        <title>Whole genome shotgun sequence of Agrococcus baldri NBRC 103055.</title>
        <authorList>
            <person name="Hosoyama A."/>
            <person name="Uohara A."/>
            <person name="Ohji S."/>
            <person name="Ichikawa N."/>
        </authorList>
    </citation>
    <scope>NUCLEOTIDE SEQUENCE [LARGE SCALE GENOMIC DNA]</scope>
    <source>
        <strain evidence="2 3">NBRC 103055</strain>
    </source>
</reference>
<evidence type="ECO:0000256" key="1">
    <source>
        <dbReference type="SAM" id="Phobius"/>
    </source>
</evidence>
<comment type="caution">
    <text evidence="2">The sequence shown here is derived from an EMBL/GenBank/DDBJ whole genome shotgun (WGS) entry which is preliminary data.</text>
</comment>
<proteinExistence type="predicted"/>
<gene>
    <name evidence="2" type="ORF">ABA31_10150</name>
</gene>
<feature type="transmembrane region" description="Helical" evidence="1">
    <location>
        <begin position="90"/>
        <end position="109"/>
    </location>
</feature>
<feature type="transmembrane region" description="Helical" evidence="1">
    <location>
        <begin position="39"/>
        <end position="56"/>
    </location>
</feature>
<protein>
    <submittedName>
        <fullName evidence="2">Uncharacterized protein</fullName>
    </submittedName>
</protein>
<evidence type="ECO:0000313" key="2">
    <source>
        <dbReference type="EMBL" id="GEK79664.1"/>
    </source>
</evidence>
<dbReference type="AlphaFoldDB" id="A0AA87URL6"/>
<feature type="transmembrane region" description="Helical" evidence="1">
    <location>
        <begin position="14"/>
        <end position="33"/>
    </location>
</feature>
<dbReference type="Proteomes" id="UP000321749">
    <property type="component" value="Unassembled WGS sequence"/>
</dbReference>
<dbReference type="EMBL" id="BJUU01000004">
    <property type="protein sequence ID" value="GEK79664.1"/>
    <property type="molecule type" value="Genomic_DNA"/>
</dbReference>
<evidence type="ECO:0000313" key="3">
    <source>
        <dbReference type="Proteomes" id="UP000321749"/>
    </source>
</evidence>
<dbReference type="RefSeq" id="WP_146793258.1">
    <property type="nucleotide sequence ID" value="NZ_BJUU01000004.1"/>
</dbReference>
<keyword evidence="1" id="KW-0472">Membrane</keyword>
<keyword evidence="3" id="KW-1185">Reference proteome</keyword>
<accession>A0AA87URL6</accession>
<dbReference type="InterPro" id="IPR046548">
    <property type="entry name" value="DUF6804"/>
</dbReference>
<organism evidence="2 3">
    <name type="scientific">Agrococcus baldri</name>
    <dbReference type="NCBI Taxonomy" id="153730"/>
    <lineage>
        <taxon>Bacteria</taxon>
        <taxon>Bacillati</taxon>
        <taxon>Actinomycetota</taxon>
        <taxon>Actinomycetes</taxon>
        <taxon>Micrococcales</taxon>
        <taxon>Microbacteriaceae</taxon>
        <taxon>Agrococcus</taxon>
    </lineage>
</organism>
<keyword evidence="1" id="KW-0812">Transmembrane</keyword>
<feature type="transmembrane region" description="Helical" evidence="1">
    <location>
        <begin position="61"/>
        <end position="78"/>
    </location>
</feature>